<keyword evidence="5" id="KW-1185">Reference proteome</keyword>
<dbReference type="AlphaFoldDB" id="A0A2T6BV75"/>
<dbReference type="InterPro" id="IPR036388">
    <property type="entry name" value="WH-like_DNA-bd_sf"/>
</dbReference>
<dbReference type="InterPro" id="IPR001034">
    <property type="entry name" value="DeoR_HTH"/>
</dbReference>
<organism evidence="4 5">
    <name type="scientific">Melghirimyces profundicolus</name>
    <dbReference type="NCBI Taxonomy" id="1242148"/>
    <lineage>
        <taxon>Bacteria</taxon>
        <taxon>Bacillati</taxon>
        <taxon>Bacillota</taxon>
        <taxon>Bacilli</taxon>
        <taxon>Bacillales</taxon>
        <taxon>Thermoactinomycetaceae</taxon>
        <taxon>Melghirimyces</taxon>
    </lineage>
</organism>
<dbReference type="SUPFAM" id="SSF46785">
    <property type="entry name" value="Winged helix' DNA-binding domain"/>
    <property type="match status" value="1"/>
</dbReference>
<comment type="caution">
    <text evidence="4">The sequence shown here is derived from an EMBL/GenBank/DDBJ whole genome shotgun (WGS) entry which is preliminary data.</text>
</comment>
<reference evidence="4 5" key="1">
    <citation type="submission" date="2018-04" db="EMBL/GenBank/DDBJ databases">
        <title>Genomic Encyclopedia of Archaeal and Bacterial Type Strains, Phase II (KMG-II): from individual species to whole genera.</title>
        <authorList>
            <person name="Goeker M."/>
        </authorList>
    </citation>
    <scope>NUCLEOTIDE SEQUENCE [LARGE SCALE GENOMIC DNA]</scope>
    <source>
        <strain evidence="4 5">DSM 45787</strain>
    </source>
</reference>
<evidence type="ECO:0000256" key="1">
    <source>
        <dbReference type="ARBA" id="ARBA00023015"/>
    </source>
</evidence>
<sequence length="199" mass="22226">MLPTERRERIRAIVRERRHVKVSDLSRELKVSEMTIYRDLKPLLKEGEIEKTHGGITWAAESEPAGSSDGCVLCNRPTDPRLVYRLALPDQRIESACCPHCGLLRHRQVGIEGVQAMCQDFFTNTTISATRAWYVLDTEVDLRCCQPQALAFERRDHAEKFVKGFGGQVLPFAEAMDALQLGMQQGCGCGCSKSGGDQT</sequence>
<dbReference type="SUPFAM" id="SSF160387">
    <property type="entry name" value="NosL/MerB-like"/>
    <property type="match status" value="1"/>
</dbReference>
<keyword evidence="2" id="KW-0804">Transcription</keyword>
<dbReference type="EMBL" id="QBKR01000010">
    <property type="protein sequence ID" value="PTX59974.1"/>
    <property type="molecule type" value="Genomic_DNA"/>
</dbReference>
<keyword evidence="1" id="KW-0805">Transcription regulation</keyword>
<gene>
    <name evidence="4" type="ORF">C8P63_110119</name>
</gene>
<evidence type="ECO:0000313" key="4">
    <source>
        <dbReference type="EMBL" id="PTX59974.1"/>
    </source>
</evidence>
<dbReference type="SMART" id="SM00420">
    <property type="entry name" value="HTH_DEOR"/>
    <property type="match status" value="1"/>
</dbReference>
<dbReference type="Gene3D" id="3.30.70.2050">
    <property type="match status" value="1"/>
</dbReference>
<dbReference type="PANTHER" id="PTHR41247:SF1">
    <property type="entry name" value="HTH-TYPE TRANSCRIPTIONAL REPRESSOR YCNK"/>
    <property type="match status" value="1"/>
</dbReference>
<name>A0A2T6BV75_9BACL</name>
<dbReference type="RefSeq" id="WP_211308264.1">
    <property type="nucleotide sequence ID" value="NZ_QBKR01000010.1"/>
</dbReference>
<dbReference type="InterPro" id="IPR008719">
    <property type="entry name" value="N2O_reductase_NosL"/>
</dbReference>
<dbReference type="GO" id="GO:0003700">
    <property type="term" value="F:DNA-binding transcription factor activity"/>
    <property type="evidence" value="ECO:0007669"/>
    <property type="project" value="InterPro"/>
</dbReference>
<dbReference type="Pfam" id="PF05573">
    <property type="entry name" value="NosL"/>
    <property type="match status" value="1"/>
</dbReference>
<dbReference type="Pfam" id="PF08220">
    <property type="entry name" value="HTH_DeoR"/>
    <property type="match status" value="1"/>
</dbReference>
<dbReference type="Proteomes" id="UP000244240">
    <property type="component" value="Unassembled WGS sequence"/>
</dbReference>
<accession>A0A2T6BV75</accession>
<protein>
    <submittedName>
        <fullName evidence="4">NosL protein</fullName>
    </submittedName>
</protein>
<dbReference type="PRINTS" id="PR00037">
    <property type="entry name" value="HTHLACR"/>
</dbReference>
<dbReference type="PANTHER" id="PTHR41247">
    <property type="entry name" value="HTH-TYPE TRANSCRIPTIONAL REPRESSOR YCNK"/>
    <property type="match status" value="1"/>
</dbReference>
<evidence type="ECO:0000256" key="2">
    <source>
        <dbReference type="ARBA" id="ARBA00023163"/>
    </source>
</evidence>
<evidence type="ECO:0000313" key="5">
    <source>
        <dbReference type="Proteomes" id="UP000244240"/>
    </source>
</evidence>
<dbReference type="InterPro" id="IPR036390">
    <property type="entry name" value="WH_DNA-bd_sf"/>
</dbReference>
<proteinExistence type="predicted"/>
<dbReference type="Gene3D" id="1.10.10.10">
    <property type="entry name" value="Winged helix-like DNA-binding domain superfamily/Winged helix DNA-binding domain"/>
    <property type="match status" value="1"/>
</dbReference>
<feature type="domain" description="HTH deoR-type" evidence="3">
    <location>
        <begin position="3"/>
        <end position="58"/>
    </location>
</feature>
<evidence type="ECO:0000259" key="3">
    <source>
        <dbReference type="PROSITE" id="PS51000"/>
    </source>
</evidence>
<dbReference type="PROSITE" id="PS51000">
    <property type="entry name" value="HTH_DEOR_2"/>
    <property type="match status" value="1"/>
</dbReference>